<keyword evidence="3" id="KW-1185">Reference proteome</keyword>
<proteinExistence type="predicted"/>
<dbReference type="PANTHER" id="PTHR31170">
    <property type="entry name" value="BNAC04G53230D PROTEIN"/>
    <property type="match status" value="1"/>
</dbReference>
<dbReference type="InterPro" id="IPR004158">
    <property type="entry name" value="DUF247_pln"/>
</dbReference>
<dbReference type="Proteomes" id="UP000298416">
    <property type="component" value="Unassembled WGS sequence"/>
</dbReference>
<keyword evidence="1" id="KW-0472">Membrane</keyword>
<sequence length="441" mass="50538">MALEKSAEIVVEPVGGEGVRNQAPGLMLHRVPELVRREKNKNHIYEPQVVPLGPYHHREHPERELVEPLKNELRVKLCGGADRESSLLKQIHERIGEIRHFYGGADGFTDKELAEMMLRDACFLIGYMHGGDSFPLISRRLGMIRNLIMNGDMRMLENQIPFWLISLIHPHPKSLLCNYMNLIVFGDNRMPTQASGGGEEPIAGYKRITQLPWENGRGEEPLHLLEASRQTLLSLADNQENWVVKESSVTVWQIVNSQFRSVTDLKAKGIRFRRSSHCLTDIKFSSFAFYAELHLPSFYLTKKTRVYFSNIIAFEMSPNKRHTDFAVTTYLNFMKALIHNANDVKVLREKGILYGSLASDDEVVEMFKSIETYGCSNRAQGLFRDVKMRIEEHCNSKARTWMADLMKTNFRSPWTVIALVAAALLICLTFLQTFYTINPHI</sequence>
<reference evidence="2" key="1">
    <citation type="submission" date="2018-01" db="EMBL/GenBank/DDBJ databases">
        <authorList>
            <person name="Mao J.F."/>
        </authorList>
    </citation>
    <scope>NUCLEOTIDE SEQUENCE</scope>
    <source>
        <strain evidence="2">Huo1</strain>
        <tissue evidence="2">Leaf</tissue>
    </source>
</reference>
<dbReference type="Pfam" id="PF03140">
    <property type="entry name" value="DUF247"/>
    <property type="match status" value="1"/>
</dbReference>
<keyword evidence="1" id="KW-0812">Transmembrane</keyword>
<feature type="transmembrane region" description="Helical" evidence="1">
    <location>
        <begin position="414"/>
        <end position="437"/>
    </location>
</feature>
<evidence type="ECO:0000256" key="1">
    <source>
        <dbReference type="SAM" id="Phobius"/>
    </source>
</evidence>
<evidence type="ECO:0000313" key="3">
    <source>
        <dbReference type="Proteomes" id="UP000298416"/>
    </source>
</evidence>
<evidence type="ECO:0000313" key="2">
    <source>
        <dbReference type="EMBL" id="KAG6386659.1"/>
    </source>
</evidence>
<reference evidence="2" key="2">
    <citation type="submission" date="2020-08" db="EMBL/GenBank/DDBJ databases">
        <title>Plant Genome Project.</title>
        <authorList>
            <person name="Zhang R.-G."/>
        </authorList>
    </citation>
    <scope>NUCLEOTIDE SEQUENCE</scope>
    <source>
        <strain evidence="2">Huo1</strain>
        <tissue evidence="2">Leaf</tissue>
    </source>
</reference>
<dbReference type="PANTHER" id="PTHR31170:SF25">
    <property type="entry name" value="BNAA09G04570D PROTEIN"/>
    <property type="match status" value="1"/>
</dbReference>
<dbReference type="EMBL" id="PNBA02000021">
    <property type="protein sequence ID" value="KAG6386659.1"/>
    <property type="molecule type" value="Genomic_DNA"/>
</dbReference>
<organism evidence="2">
    <name type="scientific">Salvia splendens</name>
    <name type="common">Scarlet sage</name>
    <dbReference type="NCBI Taxonomy" id="180675"/>
    <lineage>
        <taxon>Eukaryota</taxon>
        <taxon>Viridiplantae</taxon>
        <taxon>Streptophyta</taxon>
        <taxon>Embryophyta</taxon>
        <taxon>Tracheophyta</taxon>
        <taxon>Spermatophyta</taxon>
        <taxon>Magnoliopsida</taxon>
        <taxon>eudicotyledons</taxon>
        <taxon>Gunneridae</taxon>
        <taxon>Pentapetalae</taxon>
        <taxon>asterids</taxon>
        <taxon>lamiids</taxon>
        <taxon>Lamiales</taxon>
        <taxon>Lamiaceae</taxon>
        <taxon>Nepetoideae</taxon>
        <taxon>Mentheae</taxon>
        <taxon>Salviinae</taxon>
        <taxon>Salvia</taxon>
        <taxon>Salvia subgen. Calosphace</taxon>
        <taxon>core Calosphace</taxon>
    </lineage>
</organism>
<name>A0A8X8W2E1_SALSN</name>
<gene>
    <name evidence="2" type="ORF">SASPL_151828</name>
</gene>
<keyword evidence="1" id="KW-1133">Transmembrane helix</keyword>
<accession>A0A8X8W2E1</accession>
<comment type="caution">
    <text evidence="2">The sequence shown here is derived from an EMBL/GenBank/DDBJ whole genome shotgun (WGS) entry which is preliminary data.</text>
</comment>
<dbReference type="OrthoDB" id="1849062at2759"/>
<dbReference type="AlphaFoldDB" id="A0A8X8W2E1"/>
<protein>
    <submittedName>
        <fullName evidence="2">Uncharacterized protein</fullName>
    </submittedName>
</protein>